<evidence type="ECO:0000256" key="3">
    <source>
        <dbReference type="ARBA" id="ARBA00023180"/>
    </source>
</evidence>
<keyword evidence="3" id="KW-0325">Glycoprotein</keyword>
<comment type="caution">
    <text evidence="5">The sequence shown here is derived from an EMBL/GenBank/DDBJ whole genome shotgun (WGS) entry which is preliminary data.</text>
</comment>
<gene>
    <name evidence="5" type="ORF">OXD698_LOCUS28428</name>
</gene>
<keyword evidence="4" id="KW-0472">Membrane</keyword>
<dbReference type="SUPFAM" id="SSF69318">
    <property type="entry name" value="Integrin alpha N-terminal domain"/>
    <property type="match status" value="5"/>
</dbReference>
<evidence type="ECO:0000313" key="5">
    <source>
        <dbReference type="EMBL" id="CAF3981788.1"/>
    </source>
</evidence>
<accession>A0A819MLX7</accession>
<protein>
    <submittedName>
        <fullName evidence="5">Uncharacterized protein</fullName>
    </submittedName>
</protein>
<dbReference type="Proteomes" id="UP000663844">
    <property type="component" value="Unassembled WGS sequence"/>
</dbReference>
<evidence type="ECO:0000256" key="1">
    <source>
        <dbReference type="ARBA" id="ARBA00022729"/>
    </source>
</evidence>
<dbReference type="InterPro" id="IPR013519">
    <property type="entry name" value="Int_alpha_beta-p"/>
</dbReference>
<feature type="transmembrane region" description="Helical" evidence="4">
    <location>
        <begin position="60"/>
        <end position="81"/>
    </location>
</feature>
<dbReference type="Gene3D" id="2.130.10.130">
    <property type="entry name" value="Integrin alpha, N-terminal"/>
    <property type="match status" value="7"/>
</dbReference>
<keyword evidence="4" id="KW-1133">Transmembrane helix</keyword>
<sequence>MNNPEISNEHELSVQNSSLNLQRNQTPTNIINRKRNLTIFNLPARLLINIESRSRQQQLYMIYCGSISSTITIIFIATMIVCLTSPKLNIKCVSNFETIIDENKLELDSNPYDVATGYLNNDNFLDIVVVNSDTNKIGIFLNDGNGSFTSQITFSTGDDSKPRSVTVGDMNNDGYLDIIVANYNTHNIGIFYGYGNGSFRNETTFFLGISRPLMINVGDINNDDWLDIIIINNGTNSIIILFGDMNGSFKNQRSYFIGYDSFPSSIVSMDLNHDHYLDIAVVNYGTNNLGIFFGYGNGSFEEEIISLSNKQSKPSSITTNDFNNDGHIDIAIANSGTNTIGIFLSYGNGTFQSQITYPIIIIAGSNSYSIKSGDFNQDNQSDVVVSSSDTNNICIFIGNGNGSFAIPPTIHSTGIDSNPFGISIGDFNNDNQSDIVVAAYSTNNIIVFIGYHMIQSQNPTTYSTGIGSLPLQIISGDFNNDAQLDVAVVNTGTNNLGIFLGCGNGSFEEQIIYSTGETSHPVALCMNDLNNDEHLDIVVANSNTQSLGIFYGYSNGTFSSMILYDTGNYSWPNDVIIDDFNNDNNYDIAYVDYGTNNLGIFLGYGNKTFANVMIYSTRDGSRPLSLASGDFNKDNRIDIVVANYGTNDICIFHGFGNGTFILFEIYSTGDGSLPSMITISDLNNDSYLDIIVANFGTNNVGIFYGLNNDSFDTQITYSTSTNSKPLWVSVDDYNNDNYLDLAIANSNLNNIGILLGNGRGYFTNPATYSDGRSSTPKCLAVGDFNKDNRLDIVVASYSANNIAILLGHPNKNIENQTNLSPILLGNYYADFTSEISYSTGSSFGPYSIAVGDLNNDTQMDFIVANSDDGSLGIVFGFDNGSYSVENKYLLSVGSTPRHVLIDDFNKDHKLDVVVTNFDQDNIIVLLGKESDGLFASELIYSTGIGSNPKSLAIAQLTNDEYLDVIVTNSGTDSLGLFYGFSYIVFTSAKACESGENSTPTSVAIGDFNNDGHLDLVSTLLGSSEVCVFFGYGNGTFSSMMIYSQIPASSPWSVAVGDFNNDHQQDLTIANWGIDSIGVLLGYGNGSFSTPLLYSTGLGTRPISIAIGDFNNDNQQDITVANAGGGSIGLFFGYGNGSFENVILLSTGNASHPSSVTISDMNNDNQLDIIVANEGIDAIGIFFGYGNRSFTKQLLVSCGDHSSPWYAIAGDFNQDGRLDLATANYATSSIGVFYGYGNGSFGNFTTYSTGINSNPVSLKIGDFNNDNQLDIIAVDETSTNVGIFYGYSDGTFASISITPVGDGSTAYGVAIGDFNDDNRLDFVISDASKNDIQVFLASGNQPFGGQTILMLNEGSQPSSVVVGHFNNDSQIDIATANYGTNTIGILLGCGNRMYLKSTIYSTGNNSSPSSLAIGDFNKDSMMDLVVANSGTNNILVFMGCGNGDFSLFQSYSMGDDSQTVSVAVGDFNRDYELDIAVTNYGTNNICILFGIGDGRFTNQTWYPLGFNSDPNWIIFQDLNNDGWEDIAVAVYGADNVKILLNLC</sequence>
<dbReference type="SMART" id="SM00191">
    <property type="entry name" value="Int_alpha"/>
    <property type="match status" value="9"/>
</dbReference>
<evidence type="ECO:0000313" key="6">
    <source>
        <dbReference type="Proteomes" id="UP000663844"/>
    </source>
</evidence>
<evidence type="ECO:0000256" key="4">
    <source>
        <dbReference type="SAM" id="Phobius"/>
    </source>
</evidence>
<dbReference type="InterPro" id="IPR013517">
    <property type="entry name" value="FG-GAP"/>
</dbReference>
<reference evidence="5" key="1">
    <citation type="submission" date="2021-02" db="EMBL/GenBank/DDBJ databases">
        <authorList>
            <person name="Nowell W R."/>
        </authorList>
    </citation>
    <scope>NUCLEOTIDE SEQUENCE</scope>
</reference>
<keyword evidence="2" id="KW-0677">Repeat</keyword>
<keyword evidence="4" id="KW-0812">Transmembrane</keyword>
<dbReference type="InterPro" id="IPR028994">
    <property type="entry name" value="Integrin_alpha_N"/>
</dbReference>
<dbReference type="EMBL" id="CAJOAZ010003064">
    <property type="protein sequence ID" value="CAF3981788.1"/>
    <property type="molecule type" value="Genomic_DNA"/>
</dbReference>
<evidence type="ECO:0000256" key="2">
    <source>
        <dbReference type="ARBA" id="ARBA00022737"/>
    </source>
</evidence>
<dbReference type="PANTHER" id="PTHR46580">
    <property type="entry name" value="SENSOR KINASE-RELATED"/>
    <property type="match status" value="1"/>
</dbReference>
<proteinExistence type="predicted"/>
<dbReference type="Pfam" id="PF13517">
    <property type="entry name" value="FG-GAP_3"/>
    <property type="match status" value="12"/>
</dbReference>
<keyword evidence="1" id="KW-0732">Signal</keyword>
<dbReference type="Gene3D" id="2.30.30.100">
    <property type="match status" value="1"/>
</dbReference>
<dbReference type="PANTHER" id="PTHR46580:SF4">
    <property type="entry name" value="ATP_GTP-BINDING PROTEIN"/>
    <property type="match status" value="1"/>
</dbReference>
<name>A0A819MLX7_9BILA</name>
<organism evidence="5 6">
    <name type="scientific">Adineta steineri</name>
    <dbReference type="NCBI Taxonomy" id="433720"/>
    <lineage>
        <taxon>Eukaryota</taxon>
        <taxon>Metazoa</taxon>
        <taxon>Spiralia</taxon>
        <taxon>Gnathifera</taxon>
        <taxon>Rotifera</taxon>
        <taxon>Eurotatoria</taxon>
        <taxon>Bdelloidea</taxon>
        <taxon>Adinetida</taxon>
        <taxon>Adinetidae</taxon>
        <taxon>Adineta</taxon>
    </lineage>
</organism>